<dbReference type="Proteomes" id="UP000789706">
    <property type="component" value="Unassembled WGS sequence"/>
</dbReference>
<dbReference type="PANTHER" id="PTHR48104">
    <property type="entry name" value="METACASPASE-4"/>
    <property type="match status" value="1"/>
</dbReference>
<gene>
    <name evidence="3" type="ORF">DEBURN_LOCUS10331</name>
</gene>
<protein>
    <submittedName>
        <fullName evidence="3">2226_t:CDS:1</fullName>
    </submittedName>
</protein>
<evidence type="ECO:0000256" key="1">
    <source>
        <dbReference type="ARBA" id="ARBA00009005"/>
    </source>
</evidence>
<dbReference type="Pfam" id="PF00656">
    <property type="entry name" value="Peptidase_C14"/>
    <property type="match status" value="1"/>
</dbReference>
<name>A0A9N9GR37_9GLOM</name>
<evidence type="ECO:0000313" key="4">
    <source>
        <dbReference type="Proteomes" id="UP000789706"/>
    </source>
</evidence>
<dbReference type="OrthoDB" id="3223806at2759"/>
<organism evidence="3 4">
    <name type="scientific">Diversispora eburnea</name>
    <dbReference type="NCBI Taxonomy" id="1213867"/>
    <lineage>
        <taxon>Eukaryota</taxon>
        <taxon>Fungi</taxon>
        <taxon>Fungi incertae sedis</taxon>
        <taxon>Mucoromycota</taxon>
        <taxon>Glomeromycotina</taxon>
        <taxon>Glomeromycetes</taxon>
        <taxon>Diversisporales</taxon>
        <taxon>Diversisporaceae</taxon>
        <taxon>Diversispora</taxon>
    </lineage>
</organism>
<comment type="caution">
    <text evidence="3">The sequence shown here is derived from an EMBL/GenBank/DDBJ whole genome shotgun (WGS) entry which is preliminary data.</text>
</comment>
<evidence type="ECO:0000313" key="3">
    <source>
        <dbReference type="EMBL" id="CAG8620051.1"/>
    </source>
</evidence>
<dbReference type="InterPro" id="IPR011600">
    <property type="entry name" value="Pept_C14_caspase"/>
</dbReference>
<accession>A0A9N9GR37</accession>
<sequence>CINDVQRIKKFLIEHGFNESDMIILTDDQKDYNRIPTRANIIKYIKELVSDPRNNDSYFFHFSGHGGQLELHNLLVDPLSEGVRLTVVFDSCHSGTVLDLPYVYSTRGTIKQPKILLQGAKNALDTGLRYFQGELESFRKSVKILATKTLEGHVIRRKNLQTMSSVADIVMFNEQTSADAHEGGQATGAMSYALIKSLSRDHKQTYKELLNSIREILHEKYAQRPQLSASHPMEMESPFTI</sequence>
<dbReference type="GO" id="GO:0005737">
    <property type="term" value="C:cytoplasm"/>
    <property type="evidence" value="ECO:0007669"/>
    <property type="project" value="TreeGrafter"/>
</dbReference>
<dbReference type="InterPro" id="IPR050452">
    <property type="entry name" value="Metacaspase"/>
</dbReference>
<dbReference type="GO" id="GO:0006508">
    <property type="term" value="P:proteolysis"/>
    <property type="evidence" value="ECO:0007669"/>
    <property type="project" value="InterPro"/>
</dbReference>
<evidence type="ECO:0000259" key="2">
    <source>
        <dbReference type="Pfam" id="PF00656"/>
    </source>
</evidence>
<feature type="non-terminal residue" evidence="3">
    <location>
        <position position="1"/>
    </location>
</feature>
<dbReference type="GO" id="GO:0004197">
    <property type="term" value="F:cysteine-type endopeptidase activity"/>
    <property type="evidence" value="ECO:0007669"/>
    <property type="project" value="InterPro"/>
</dbReference>
<dbReference type="Gene3D" id="3.40.50.12660">
    <property type="match status" value="3"/>
</dbReference>
<dbReference type="EMBL" id="CAJVPK010002876">
    <property type="protein sequence ID" value="CAG8620051.1"/>
    <property type="molecule type" value="Genomic_DNA"/>
</dbReference>
<dbReference type="PANTHER" id="PTHR48104:SF30">
    <property type="entry name" value="METACASPASE-1"/>
    <property type="match status" value="1"/>
</dbReference>
<feature type="domain" description="Peptidase C14 caspase" evidence="2">
    <location>
        <begin position="1"/>
        <end position="231"/>
    </location>
</feature>
<reference evidence="3" key="1">
    <citation type="submission" date="2021-06" db="EMBL/GenBank/DDBJ databases">
        <authorList>
            <person name="Kallberg Y."/>
            <person name="Tangrot J."/>
            <person name="Rosling A."/>
        </authorList>
    </citation>
    <scope>NUCLEOTIDE SEQUENCE</scope>
    <source>
        <strain evidence="3">AZ414A</strain>
    </source>
</reference>
<keyword evidence="4" id="KW-1185">Reference proteome</keyword>
<comment type="similarity">
    <text evidence="1">Belongs to the peptidase C14B family.</text>
</comment>
<dbReference type="AlphaFoldDB" id="A0A9N9GR37"/>
<proteinExistence type="inferred from homology"/>